<sequence>MAPKARESVRSQRIVILSKEGLSHRQIMAKLKVSKGTVHETRKRFAETGSVASKARSGRPKVTTPSEDQYIKLKRKTLIRKSTVKRKLYCSGLRGRKAVSKPLLRKSCLLLNPIHLDGNQSMLVKCCHE</sequence>
<dbReference type="STRING" id="1841481.ENSSLDP00000002487"/>
<feature type="domain" description="Paired" evidence="3">
    <location>
        <begin position="9"/>
        <end position="76"/>
    </location>
</feature>
<dbReference type="GeneTree" id="ENSGT00940000178611"/>
<proteinExistence type="predicted"/>
<dbReference type="Pfam" id="PF00292">
    <property type="entry name" value="PAX"/>
    <property type="match status" value="1"/>
</dbReference>
<organism evidence="4 5">
    <name type="scientific">Seriola lalandi dorsalis</name>
    <dbReference type="NCBI Taxonomy" id="1841481"/>
    <lineage>
        <taxon>Eukaryota</taxon>
        <taxon>Metazoa</taxon>
        <taxon>Chordata</taxon>
        <taxon>Craniata</taxon>
        <taxon>Vertebrata</taxon>
        <taxon>Euteleostomi</taxon>
        <taxon>Actinopterygii</taxon>
        <taxon>Neopterygii</taxon>
        <taxon>Teleostei</taxon>
        <taxon>Neoteleostei</taxon>
        <taxon>Acanthomorphata</taxon>
        <taxon>Carangaria</taxon>
        <taxon>Carangiformes</taxon>
        <taxon>Carangidae</taxon>
        <taxon>Seriola</taxon>
    </lineage>
</organism>
<evidence type="ECO:0000256" key="1">
    <source>
        <dbReference type="ARBA" id="ARBA00022724"/>
    </source>
</evidence>
<keyword evidence="5" id="KW-1185">Reference proteome</keyword>
<keyword evidence="1" id="KW-0563">Paired box</keyword>
<protein>
    <recommendedName>
        <fullName evidence="3">Paired domain-containing protein</fullName>
    </recommendedName>
</protein>
<dbReference type="AlphaFoldDB" id="A0A3B4WJ34"/>
<evidence type="ECO:0000313" key="4">
    <source>
        <dbReference type="Ensembl" id="ENSSLDP00000002487.1"/>
    </source>
</evidence>
<evidence type="ECO:0000256" key="2">
    <source>
        <dbReference type="SAM" id="MobiDB-lite"/>
    </source>
</evidence>
<reference evidence="4" key="2">
    <citation type="submission" date="2025-09" db="UniProtKB">
        <authorList>
            <consortium name="Ensembl"/>
        </authorList>
    </citation>
    <scope>IDENTIFICATION</scope>
</reference>
<dbReference type="InterPro" id="IPR036388">
    <property type="entry name" value="WH-like_DNA-bd_sf"/>
</dbReference>
<dbReference type="InterPro" id="IPR001523">
    <property type="entry name" value="Paired_dom"/>
</dbReference>
<reference evidence="4" key="1">
    <citation type="submission" date="2025-08" db="UniProtKB">
        <authorList>
            <consortium name="Ensembl"/>
        </authorList>
    </citation>
    <scope>IDENTIFICATION</scope>
</reference>
<evidence type="ECO:0000259" key="3">
    <source>
        <dbReference type="Pfam" id="PF00292"/>
    </source>
</evidence>
<name>A0A3B4WJ34_SERLL</name>
<dbReference type="Gene3D" id="1.10.10.10">
    <property type="entry name" value="Winged helix-like DNA-binding domain superfamily/Winged helix DNA-binding domain"/>
    <property type="match status" value="1"/>
</dbReference>
<accession>A0A3B4WJ34</accession>
<feature type="region of interest" description="Disordered" evidence="2">
    <location>
        <begin position="44"/>
        <end position="66"/>
    </location>
</feature>
<dbReference type="Proteomes" id="UP000261360">
    <property type="component" value="Unplaced"/>
</dbReference>
<dbReference type="SUPFAM" id="SSF46689">
    <property type="entry name" value="Homeodomain-like"/>
    <property type="match status" value="1"/>
</dbReference>
<dbReference type="Ensembl" id="ENSSLDT00000002588.1">
    <property type="protein sequence ID" value="ENSSLDP00000002487.1"/>
    <property type="gene ID" value="ENSSLDG00000002005.1"/>
</dbReference>
<dbReference type="InterPro" id="IPR009057">
    <property type="entry name" value="Homeodomain-like_sf"/>
</dbReference>
<evidence type="ECO:0000313" key="5">
    <source>
        <dbReference type="Proteomes" id="UP000261360"/>
    </source>
</evidence>